<dbReference type="RefSeq" id="WP_190154511.1">
    <property type="nucleotide sequence ID" value="NZ_BMTL01000080.1"/>
</dbReference>
<sequence length="60" mass="6371">MTCTNKVTSHPATDSTALNKVNGVTFEQAAAARQAASGNRCRREIPDFAAGIERHALARS</sequence>
<evidence type="ECO:0000313" key="2">
    <source>
        <dbReference type="Proteomes" id="UP000606194"/>
    </source>
</evidence>
<evidence type="ECO:0000313" key="1">
    <source>
        <dbReference type="EMBL" id="GGS32183.1"/>
    </source>
</evidence>
<comment type="caution">
    <text evidence="1">The sequence shown here is derived from an EMBL/GenBank/DDBJ whole genome shotgun (WGS) entry which is preliminary data.</text>
</comment>
<keyword evidence="2" id="KW-1185">Reference proteome</keyword>
<reference evidence="1" key="2">
    <citation type="submission" date="2020-09" db="EMBL/GenBank/DDBJ databases">
        <authorList>
            <person name="Sun Q."/>
            <person name="Ohkuma M."/>
        </authorList>
    </citation>
    <scope>NUCLEOTIDE SEQUENCE</scope>
    <source>
        <strain evidence="1">JCM 4386</strain>
    </source>
</reference>
<protein>
    <submittedName>
        <fullName evidence="1">Uncharacterized protein</fullName>
    </submittedName>
</protein>
<name>A0A918LD27_9ACTN</name>
<dbReference type="AlphaFoldDB" id="A0A918LD27"/>
<accession>A0A918LD27</accession>
<organism evidence="1 2">
    <name type="scientific">Streptomyces humidus</name>
    <dbReference type="NCBI Taxonomy" id="52259"/>
    <lineage>
        <taxon>Bacteria</taxon>
        <taxon>Bacillati</taxon>
        <taxon>Actinomycetota</taxon>
        <taxon>Actinomycetes</taxon>
        <taxon>Kitasatosporales</taxon>
        <taxon>Streptomycetaceae</taxon>
        <taxon>Streptomyces</taxon>
    </lineage>
</organism>
<dbReference type="Proteomes" id="UP000606194">
    <property type="component" value="Unassembled WGS sequence"/>
</dbReference>
<reference evidence="1" key="1">
    <citation type="journal article" date="2014" name="Int. J. Syst. Evol. Microbiol.">
        <title>Complete genome sequence of Corynebacterium casei LMG S-19264T (=DSM 44701T), isolated from a smear-ripened cheese.</title>
        <authorList>
            <consortium name="US DOE Joint Genome Institute (JGI-PGF)"/>
            <person name="Walter F."/>
            <person name="Albersmeier A."/>
            <person name="Kalinowski J."/>
            <person name="Ruckert C."/>
        </authorList>
    </citation>
    <scope>NUCLEOTIDE SEQUENCE</scope>
    <source>
        <strain evidence="1">JCM 4386</strain>
    </source>
</reference>
<proteinExistence type="predicted"/>
<dbReference type="EMBL" id="BMTL01000080">
    <property type="protein sequence ID" value="GGS32183.1"/>
    <property type="molecule type" value="Genomic_DNA"/>
</dbReference>
<gene>
    <name evidence="1" type="ORF">GCM10010269_83120</name>
</gene>